<gene>
    <name evidence="2" type="ORF">ATO8_21336</name>
</gene>
<dbReference type="RefSeq" id="WP_131618228.1">
    <property type="nucleotide sequence ID" value="NZ_AQQW01000042.1"/>
</dbReference>
<feature type="region of interest" description="Disordered" evidence="1">
    <location>
        <begin position="68"/>
        <end position="89"/>
    </location>
</feature>
<sequence length="89" mass="10417">MACDRKKDELIEELGREVVELNYQILEERHACYREYGRLRTLLTSLYERLIDAEAKAQVNSILREMSEDLSGSRDADVRPNHEGKRAIH</sequence>
<accession>W4HD02</accession>
<reference evidence="2 3" key="1">
    <citation type="journal article" date="2014" name="Antonie Van Leeuwenhoek">
        <title>Roseivivax atlanticus sp. nov., isolated from surface seawater of the Atlantic Ocean.</title>
        <authorList>
            <person name="Li G."/>
            <person name="Lai Q."/>
            <person name="Liu X."/>
            <person name="Sun F."/>
            <person name="Shao Z."/>
        </authorList>
    </citation>
    <scope>NUCLEOTIDE SEQUENCE [LARGE SCALE GENOMIC DNA]</scope>
    <source>
        <strain evidence="2 3">22II-s10s</strain>
    </source>
</reference>
<keyword evidence="3" id="KW-1185">Reference proteome</keyword>
<evidence type="ECO:0000313" key="3">
    <source>
        <dbReference type="Proteomes" id="UP000019063"/>
    </source>
</evidence>
<protein>
    <submittedName>
        <fullName evidence="2">Uncharacterized protein</fullName>
    </submittedName>
</protein>
<evidence type="ECO:0000256" key="1">
    <source>
        <dbReference type="SAM" id="MobiDB-lite"/>
    </source>
</evidence>
<name>W4HD02_9RHOB</name>
<dbReference type="EMBL" id="AQQW01000042">
    <property type="protein sequence ID" value="ETW10609.1"/>
    <property type="molecule type" value="Genomic_DNA"/>
</dbReference>
<proteinExistence type="predicted"/>
<organism evidence="2 3">
    <name type="scientific">Roseivivax marinus</name>
    <dbReference type="NCBI Taxonomy" id="1379903"/>
    <lineage>
        <taxon>Bacteria</taxon>
        <taxon>Pseudomonadati</taxon>
        <taxon>Pseudomonadota</taxon>
        <taxon>Alphaproteobacteria</taxon>
        <taxon>Rhodobacterales</taxon>
        <taxon>Roseobacteraceae</taxon>
        <taxon>Roseivivax</taxon>
    </lineage>
</organism>
<dbReference type="Proteomes" id="UP000019063">
    <property type="component" value="Unassembled WGS sequence"/>
</dbReference>
<evidence type="ECO:0000313" key="2">
    <source>
        <dbReference type="EMBL" id="ETW10609.1"/>
    </source>
</evidence>
<comment type="caution">
    <text evidence="2">The sequence shown here is derived from an EMBL/GenBank/DDBJ whole genome shotgun (WGS) entry which is preliminary data.</text>
</comment>
<dbReference type="AlphaFoldDB" id="W4HD02"/>